<protein>
    <submittedName>
        <fullName evidence="1">Uncharacterized protein</fullName>
    </submittedName>
</protein>
<keyword evidence="2" id="KW-1185">Reference proteome</keyword>
<gene>
    <name evidence="1" type="ORF">CYNAS_LOCUS13206</name>
</gene>
<proteinExistence type="predicted"/>
<evidence type="ECO:0000313" key="2">
    <source>
        <dbReference type="Proteomes" id="UP001176961"/>
    </source>
</evidence>
<name>A0AA36H042_CYLNA</name>
<evidence type="ECO:0000313" key="1">
    <source>
        <dbReference type="EMBL" id="CAJ0601223.1"/>
    </source>
</evidence>
<dbReference type="Proteomes" id="UP001176961">
    <property type="component" value="Unassembled WGS sequence"/>
</dbReference>
<reference evidence="1" key="1">
    <citation type="submission" date="2023-07" db="EMBL/GenBank/DDBJ databases">
        <authorList>
            <consortium name="CYATHOMIX"/>
        </authorList>
    </citation>
    <scope>NUCLEOTIDE SEQUENCE</scope>
    <source>
        <strain evidence="1">N/A</strain>
    </source>
</reference>
<comment type="caution">
    <text evidence="1">The sequence shown here is derived from an EMBL/GenBank/DDBJ whole genome shotgun (WGS) entry which is preliminary data.</text>
</comment>
<accession>A0AA36H042</accession>
<sequence length="67" mass="7773">MHYAISKQEEKEKLLEKELMNNRGRSELKGLRRLVPPRFSAACAELEQVFVFAIRLQLDVQLISMLG</sequence>
<organism evidence="1 2">
    <name type="scientific">Cylicocyclus nassatus</name>
    <name type="common">Nematode worm</name>
    <dbReference type="NCBI Taxonomy" id="53992"/>
    <lineage>
        <taxon>Eukaryota</taxon>
        <taxon>Metazoa</taxon>
        <taxon>Ecdysozoa</taxon>
        <taxon>Nematoda</taxon>
        <taxon>Chromadorea</taxon>
        <taxon>Rhabditida</taxon>
        <taxon>Rhabditina</taxon>
        <taxon>Rhabditomorpha</taxon>
        <taxon>Strongyloidea</taxon>
        <taxon>Strongylidae</taxon>
        <taxon>Cylicocyclus</taxon>
    </lineage>
</organism>
<dbReference type="EMBL" id="CATQJL010000305">
    <property type="protein sequence ID" value="CAJ0601223.1"/>
    <property type="molecule type" value="Genomic_DNA"/>
</dbReference>
<dbReference type="AlphaFoldDB" id="A0AA36H042"/>